<dbReference type="EMBL" id="CACSIM010000002">
    <property type="protein sequence ID" value="CAA0095972.1"/>
    <property type="molecule type" value="Genomic_DNA"/>
</dbReference>
<dbReference type="Pfam" id="PF21028">
    <property type="entry name" value="DUF1285_C"/>
    <property type="match status" value="1"/>
</dbReference>
<dbReference type="OrthoDB" id="3078366at2"/>
<evidence type="ECO:0008006" key="7">
    <source>
        <dbReference type="Google" id="ProtNLM"/>
    </source>
</evidence>
<dbReference type="InterPro" id="IPR010707">
    <property type="entry name" value="DUF1285"/>
</dbReference>
<protein>
    <recommendedName>
        <fullName evidence="7">Proteophosphoglycan</fullName>
    </recommendedName>
</protein>
<evidence type="ECO:0000259" key="1">
    <source>
        <dbReference type="Pfam" id="PF06938"/>
    </source>
</evidence>
<dbReference type="RefSeq" id="WP_159268373.1">
    <property type="nucleotide sequence ID" value="NZ_CACSIK010000001.1"/>
</dbReference>
<dbReference type="InterPro" id="IPR048341">
    <property type="entry name" value="DUF1285_N"/>
</dbReference>
<evidence type="ECO:0000313" key="4">
    <source>
        <dbReference type="EMBL" id="CAA0095972.1"/>
    </source>
</evidence>
<accession>A0A5S9NYQ0</accession>
<evidence type="ECO:0000313" key="5">
    <source>
        <dbReference type="Proteomes" id="UP000435877"/>
    </source>
</evidence>
<gene>
    <name evidence="3" type="ORF">IHBHHGIJ_01743</name>
    <name evidence="4" type="ORF">KFEGEMFD_01345</name>
</gene>
<feature type="domain" description="DUF1285" evidence="1">
    <location>
        <begin position="18"/>
        <end position="84"/>
    </location>
</feature>
<dbReference type="PIRSF" id="PIRSF029557">
    <property type="entry name" value="UCP029557"/>
    <property type="match status" value="1"/>
</dbReference>
<sequence length="180" mass="20559">MPALPDIETLLNNQKGAPPLDNWHPELSGDIDIIIKSDGRWLHEGVEIKRHKLVKLFASILRREADQEYYLVTPVEKWRISVEDLPLQIIDFEVEGTTLERRILVKTNVDTWFELDAIHSLEVSTDPITQEPKPAVTLNQNLQGRVARACFYNLLELAELRGDDLILRAAGQVFELGRAQ</sequence>
<dbReference type="InterPro" id="IPR048342">
    <property type="entry name" value="DUF1285_C"/>
</dbReference>
<dbReference type="Proteomes" id="UP000435877">
    <property type="component" value="Unassembled WGS sequence"/>
</dbReference>
<evidence type="ECO:0000313" key="6">
    <source>
        <dbReference type="Proteomes" id="UP000439591"/>
    </source>
</evidence>
<dbReference type="Proteomes" id="UP000439591">
    <property type="component" value="Unassembled WGS sequence"/>
</dbReference>
<name>A0A5S9NYQ0_9GAMM</name>
<dbReference type="Gene3D" id="2.30.270.10">
    <property type="entry name" value="duf1285 protein"/>
    <property type="match status" value="1"/>
</dbReference>
<evidence type="ECO:0000259" key="2">
    <source>
        <dbReference type="Pfam" id="PF21028"/>
    </source>
</evidence>
<reference evidence="5 6" key="1">
    <citation type="submission" date="2019-11" db="EMBL/GenBank/DDBJ databases">
        <authorList>
            <person name="Holert J."/>
        </authorList>
    </citation>
    <scope>NUCLEOTIDE SEQUENCE [LARGE SCALE GENOMIC DNA]</scope>
    <source>
        <strain evidence="4">BC3_2A</strain>
        <strain evidence="3">SB11_1A</strain>
    </source>
</reference>
<evidence type="ECO:0000313" key="3">
    <source>
        <dbReference type="EMBL" id="CAA0089279.1"/>
    </source>
</evidence>
<organism evidence="4 6">
    <name type="scientific">Zhongshania aliphaticivorans</name>
    <dbReference type="NCBI Taxonomy" id="1470434"/>
    <lineage>
        <taxon>Bacteria</taxon>
        <taxon>Pseudomonadati</taxon>
        <taxon>Pseudomonadota</taxon>
        <taxon>Gammaproteobacteria</taxon>
        <taxon>Cellvibrionales</taxon>
        <taxon>Spongiibacteraceae</taxon>
        <taxon>Zhongshania</taxon>
    </lineage>
</organism>
<feature type="domain" description="DUF1285" evidence="2">
    <location>
        <begin position="86"/>
        <end position="176"/>
    </location>
</feature>
<dbReference type="Pfam" id="PF06938">
    <property type="entry name" value="DUF1285_N"/>
    <property type="match status" value="1"/>
</dbReference>
<dbReference type="Gene3D" id="3.10.540.10">
    <property type="entry name" value="duf1285 like domain"/>
    <property type="match status" value="1"/>
</dbReference>
<proteinExistence type="predicted"/>
<dbReference type="EMBL" id="CACSIK010000001">
    <property type="protein sequence ID" value="CAA0089279.1"/>
    <property type="molecule type" value="Genomic_DNA"/>
</dbReference>
<dbReference type="InterPro" id="IPR023361">
    <property type="entry name" value="DUF1285_beta_roll_sf"/>
</dbReference>
<keyword evidence="5" id="KW-1185">Reference proteome</keyword>
<dbReference type="AlphaFoldDB" id="A0A5S9NYQ0"/>